<evidence type="ECO:0000259" key="1">
    <source>
        <dbReference type="Pfam" id="PF00156"/>
    </source>
</evidence>
<dbReference type="Gene3D" id="3.40.50.1820">
    <property type="entry name" value="alpha/beta hydrolase"/>
    <property type="match status" value="1"/>
</dbReference>
<organism evidence="2 3">
    <name type="scientific">Amycolatopsis viridis</name>
    <dbReference type="NCBI Taxonomy" id="185678"/>
    <lineage>
        <taxon>Bacteria</taxon>
        <taxon>Bacillati</taxon>
        <taxon>Actinomycetota</taxon>
        <taxon>Actinomycetes</taxon>
        <taxon>Pseudonocardiales</taxon>
        <taxon>Pseudonocardiaceae</taxon>
        <taxon>Amycolatopsis</taxon>
    </lineage>
</organism>
<dbReference type="InterPro" id="IPR029058">
    <property type="entry name" value="AB_hydrolase_fold"/>
</dbReference>
<dbReference type="Gene3D" id="3.30.1310.20">
    <property type="entry name" value="PRTase-like"/>
    <property type="match status" value="1"/>
</dbReference>
<keyword evidence="3" id="KW-1185">Reference proteome</keyword>
<comment type="caution">
    <text evidence="2">The sequence shown here is derived from an EMBL/GenBank/DDBJ whole genome shotgun (WGS) entry which is preliminary data.</text>
</comment>
<feature type="domain" description="Phosphoribosyltransferase" evidence="1">
    <location>
        <begin position="9"/>
        <end position="163"/>
    </location>
</feature>
<dbReference type="EMBL" id="JAANOU010000001">
    <property type="protein sequence ID" value="NIH80199.1"/>
    <property type="molecule type" value="Genomic_DNA"/>
</dbReference>
<dbReference type="RefSeq" id="WP_167114050.1">
    <property type="nucleotide sequence ID" value="NZ_JAANOU010000001.1"/>
</dbReference>
<sequence>MPFTDRRDAGRRLAARLDRWRSRDVVVLAIPRGGVPVGFEVAGALGAPLDVVLVRKLGLPFQPELALGAIGEGGLRVADADLVRRLGVSAADLAAVEAAERSELERRAARFRAGRERVSPAGRTAIVVDDGLATGSTARVAVTAARAAGAARVVVAVPVGAAQAVAALRTGAGGAAGPEGADDVVCLECPPEFTAVGQWYADFTQTPDEEVTRLLAGEDCVSGRAPGDEDVTVFAGAVPLAGRLTVPERAGGVVVFAHGSGSERYSPRARSAADTLHRAGIATLLVDLLTPTEEADRARLFAVELLANRLVEVTRWVRARTGLPVGYFGTGTGAAAALCAATDYRVEVAAVVARGGRPDLAGKRLGWVRTPTLLIAGAQDTALRELHRDTCARLSGEARLAVVPGATQLFEEPGALDAAACLARDWYREHLTPVPVQRAAGRHLPR</sequence>
<dbReference type="GO" id="GO:0016740">
    <property type="term" value="F:transferase activity"/>
    <property type="evidence" value="ECO:0007669"/>
    <property type="project" value="UniProtKB-KW"/>
</dbReference>
<dbReference type="Pfam" id="PF00156">
    <property type="entry name" value="Pribosyltran"/>
    <property type="match status" value="1"/>
</dbReference>
<dbReference type="SUPFAM" id="SSF53271">
    <property type="entry name" value="PRTase-like"/>
    <property type="match status" value="1"/>
</dbReference>
<dbReference type="CDD" id="cd06223">
    <property type="entry name" value="PRTases_typeI"/>
    <property type="match status" value="1"/>
</dbReference>
<dbReference type="SUPFAM" id="SSF53474">
    <property type="entry name" value="alpha/beta-Hydrolases"/>
    <property type="match status" value="1"/>
</dbReference>
<dbReference type="Proteomes" id="UP000754495">
    <property type="component" value="Unassembled WGS sequence"/>
</dbReference>
<keyword evidence="2" id="KW-0808">Transferase</keyword>
<protein>
    <submittedName>
        <fullName evidence="2">Phosphoribosyl transferase</fullName>
    </submittedName>
</protein>
<reference evidence="2 3" key="1">
    <citation type="submission" date="2020-03" db="EMBL/GenBank/DDBJ databases">
        <title>Sequencing the genomes of 1000 actinobacteria strains.</title>
        <authorList>
            <person name="Klenk H.-P."/>
        </authorList>
    </citation>
    <scope>NUCLEOTIDE SEQUENCE [LARGE SCALE GENOMIC DNA]</scope>
    <source>
        <strain evidence="2 3">DSM 45668</strain>
    </source>
</reference>
<proteinExistence type="predicted"/>
<evidence type="ECO:0000313" key="3">
    <source>
        <dbReference type="Proteomes" id="UP000754495"/>
    </source>
</evidence>
<accession>A0ABX0SUT5</accession>
<evidence type="ECO:0000313" key="2">
    <source>
        <dbReference type="EMBL" id="NIH80199.1"/>
    </source>
</evidence>
<dbReference type="InterPro" id="IPR029057">
    <property type="entry name" value="PRTase-like"/>
</dbReference>
<name>A0ABX0SUT5_9PSEU</name>
<dbReference type="InterPro" id="IPR000836">
    <property type="entry name" value="PRTase_dom"/>
</dbReference>
<gene>
    <name evidence="2" type="ORF">FHX46_002729</name>
</gene>
<dbReference type="Gene3D" id="3.40.50.2020">
    <property type="match status" value="1"/>
</dbReference>